<dbReference type="AlphaFoldDB" id="A0A8C0XJ37"/>
<evidence type="ECO:0000313" key="2">
    <source>
        <dbReference type="Ensembl" id="ENSCCNP00000029393.1"/>
    </source>
</evidence>
<dbReference type="GO" id="GO:0005801">
    <property type="term" value="C:cis-Golgi network"/>
    <property type="evidence" value="ECO:0007669"/>
    <property type="project" value="TreeGrafter"/>
</dbReference>
<dbReference type="GO" id="GO:0005802">
    <property type="term" value="C:trans-Golgi network"/>
    <property type="evidence" value="ECO:0007669"/>
    <property type="project" value="TreeGrafter"/>
</dbReference>
<protein>
    <submittedName>
        <fullName evidence="2">Uncharacterized protein</fullName>
    </submittedName>
</protein>
<accession>A0A8C0XJ37</accession>
<organism evidence="2">
    <name type="scientific">Castor canadensis</name>
    <name type="common">American beaver</name>
    <dbReference type="NCBI Taxonomy" id="51338"/>
    <lineage>
        <taxon>Eukaryota</taxon>
        <taxon>Metazoa</taxon>
        <taxon>Chordata</taxon>
        <taxon>Craniata</taxon>
        <taxon>Vertebrata</taxon>
        <taxon>Euteleostomi</taxon>
        <taxon>Mammalia</taxon>
        <taxon>Eutheria</taxon>
        <taxon>Euarchontoglires</taxon>
        <taxon>Glires</taxon>
        <taxon>Rodentia</taxon>
        <taxon>Castorimorpha</taxon>
        <taxon>Castoridae</taxon>
        <taxon>Castor</taxon>
    </lineage>
</organism>
<reference evidence="2" key="1">
    <citation type="submission" date="2023-09" db="UniProtKB">
        <authorList>
            <consortium name="Ensembl"/>
        </authorList>
    </citation>
    <scope>IDENTIFICATION</scope>
</reference>
<dbReference type="PANTHER" id="PTHR12817:SF3">
    <property type="entry name" value="TRAFFICKING PROTEIN PARTICLE COMPLEX SUBUNIT 6B"/>
    <property type="match status" value="1"/>
</dbReference>
<dbReference type="GO" id="GO:0030008">
    <property type="term" value="C:TRAPP complex"/>
    <property type="evidence" value="ECO:0007669"/>
    <property type="project" value="TreeGrafter"/>
</dbReference>
<dbReference type="InterPro" id="IPR024096">
    <property type="entry name" value="NO_sig/Golgi_transp_ligand-bd"/>
</dbReference>
<proteinExistence type="predicted"/>
<dbReference type="Ensembl" id="ENSCCNT00000037048.1">
    <property type="protein sequence ID" value="ENSCCNP00000029393.1"/>
    <property type="gene ID" value="ENSCCNG00000028181.1"/>
</dbReference>
<feature type="region of interest" description="Disordered" evidence="1">
    <location>
        <begin position="92"/>
        <end position="112"/>
    </location>
</feature>
<feature type="compositionally biased region" description="Basic and acidic residues" evidence="1">
    <location>
        <begin position="92"/>
        <end position="104"/>
    </location>
</feature>
<dbReference type="SUPFAM" id="SSF111126">
    <property type="entry name" value="Ligand-binding domain in the NO signalling and Golgi transport"/>
    <property type="match status" value="1"/>
</dbReference>
<dbReference type="PANTHER" id="PTHR12817">
    <property type="entry name" value="TRAFFICKING PROTEIN PARTICLE COMPLEX SUBUNIT 6B"/>
    <property type="match status" value="1"/>
</dbReference>
<dbReference type="InterPro" id="IPR037992">
    <property type="entry name" value="TRAPPC6/Trs33"/>
</dbReference>
<evidence type="ECO:0000256" key="1">
    <source>
        <dbReference type="SAM" id="MobiDB-lite"/>
    </source>
</evidence>
<dbReference type="Gene3D" id="3.30.1380.20">
    <property type="entry name" value="Trafficking protein particle complex subunit 3"/>
    <property type="match status" value="1"/>
</dbReference>
<name>A0A8C0XJ37_CASCN</name>
<sequence>MGQEELANEALFLLLHTKMVSGMYKSVAKWGGKRMIYYNRFCLLIQISAGKWYLERTSNYQAFTCGLIKDSLSNLGIKSIVTAEVSSKPACEKKERKGRKEGGREGVFFGWY</sequence>
<dbReference type="GO" id="GO:0006888">
    <property type="term" value="P:endoplasmic reticulum to Golgi vesicle-mediated transport"/>
    <property type="evidence" value="ECO:0007669"/>
    <property type="project" value="TreeGrafter"/>
</dbReference>